<reference evidence="8 9" key="1">
    <citation type="submission" date="2016-01" db="EMBL/GenBank/DDBJ databases">
        <title>The new phylogeny of the genus Mycobacterium.</title>
        <authorList>
            <person name="Tarcisio F."/>
            <person name="Conor M."/>
            <person name="Antonella G."/>
            <person name="Elisabetta G."/>
            <person name="Giulia F.S."/>
            <person name="Sara T."/>
            <person name="Anna F."/>
            <person name="Clotilde B."/>
            <person name="Roberto B."/>
            <person name="Veronica D.S."/>
            <person name="Fabio R."/>
            <person name="Monica P."/>
            <person name="Olivier J."/>
            <person name="Enrico T."/>
            <person name="Nicola S."/>
        </authorList>
    </citation>
    <scope>NUCLEOTIDE SEQUENCE [LARGE SCALE GENOMIC DNA]</scope>
    <source>
        <strain evidence="8 9">DSM 44179</strain>
    </source>
</reference>
<organism evidence="8 9">
    <name type="scientific">Mycolicibacterium fallax</name>
    <name type="common">Mycobacterium fallax</name>
    <dbReference type="NCBI Taxonomy" id="1793"/>
    <lineage>
        <taxon>Bacteria</taxon>
        <taxon>Bacillati</taxon>
        <taxon>Actinomycetota</taxon>
        <taxon>Actinomycetes</taxon>
        <taxon>Mycobacteriales</taxon>
        <taxon>Mycobacteriaceae</taxon>
        <taxon>Mycolicibacterium</taxon>
    </lineage>
</organism>
<dbReference type="PANTHER" id="PTHR30450:SF14">
    <property type="entry name" value="TRANSPORTER, PERMEASE PROTEIN, PUTATIVE-RELATED"/>
    <property type="match status" value="1"/>
</dbReference>
<dbReference type="GO" id="GO:0005524">
    <property type="term" value="F:ATP binding"/>
    <property type="evidence" value="ECO:0007669"/>
    <property type="project" value="UniProtKB-KW"/>
</dbReference>
<feature type="transmembrane region" description="Helical" evidence="7">
    <location>
        <begin position="145"/>
        <end position="170"/>
    </location>
</feature>
<evidence type="ECO:0000256" key="5">
    <source>
        <dbReference type="ARBA" id="ARBA00022989"/>
    </source>
</evidence>
<evidence type="ECO:0000313" key="9">
    <source>
        <dbReference type="Proteomes" id="UP000193484"/>
    </source>
</evidence>
<protein>
    <submittedName>
        <fullName evidence="8">Methionine ABC transporter ATP-binding protein</fullName>
    </submittedName>
</protein>
<feature type="transmembrane region" description="Helical" evidence="7">
    <location>
        <begin position="54"/>
        <end position="78"/>
    </location>
</feature>
<sequence>MNIDWEVLQPIFWQSLWETLQMVVVTLVVGGFFGLVIGVLLYTTRGGGILANRWVYTVLNVLVNFVRPIPFIIFIVAIGPLTLGVIGTTIGTKAAIFALIIAASFGISRIVEQNLVAVDPGVVEAAQAMGAGPLRIITRVLLPEALGPLILGYTFVFIAVVDMTAVAGSVGGGGLGNFAIVYGYQRFNWVVTWIAVAAIIVLVQAAQFFGNWLAAKALNRR</sequence>
<comment type="similarity">
    <text evidence="7">Belongs to the binding-protein-dependent transport system permease family.</text>
</comment>
<name>A0A1X1RI43_MYCFA</name>
<keyword evidence="8" id="KW-0067">ATP-binding</keyword>
<evidence type="ECO:0000256" key="4">
    <source>
        <dbReference type="ARBA" id="ARBA00022692"/>
    </source>
</evidence>
<keyword evidence="9" id="KW-1185">Reference proteome</keyword>
<keyword evidence="3" id="KW-1003">Cell membrane</keyword>
<dbReference type="Pfam" id="PF00528">
    <property type="entry name" value="BPD_transp_1"/>
    <property type="match status" value="1"/>
</dbReference>
<keyword evidence="4 7" id="KW-0812">Transmembrane</keyword>
<accession>A0A1X1RI43</accession>
<dbReference type="InterPro" id="IPR035906">
    <property type="entry name" value="MetI-like_sf"/>
</dbReference>
<evidence type="ECO:0000313" key="8">
    <source>
        <dbReference type="EMBL" id="ORV06764.1"/>
    </source>
</evidence>
<evidence type="ECO:0000256" key="3">
    <source>
        <dbReference type="ARBA" id="ARBA00022475"/>
    </source>
</evidence>
<dbReference type="OrthoDB" id="9793490at2"/>
<dbReference type="GO" id="GO:0005886">
    <property type="term" value="C:plasma membrane"/>
    <property type="evidence" value="ECO:0007669"/>
    <property type="project" value="UniProtKB-SubCell"/>
</dbReference>
<dbReference type="PROSITE" id="PS50928">
    <property type="entry name" value="ABC_TM1"/>
    <property type="match status" value="1"/>
</dbReference>
<dbReference type="CDD" id="cd06261">
    <property type="entry name" value="TM_PBP2"/>
    <property type="match status" value="1"/>
</dbReference>
<dbReference type="InterPro" id="IPR051322">
    <property type="entry name" value="AA_ABC_Transporter_Permease"/>
</dbReference>
<dbReference type="GO" id="GO:0048473">
    <property type="term" value="P:D-methionine transmembrane transport"/>
    <property type="evidence" value="ECO:0007669"/>
    <property type="project" value="TreeGrafter"/>
</dbReference>
<dbReference type="EMBL" id="LQOJ01000020">
    <property type="protein sequence ID" value="ORV06764.1"/>
    <property type="molecule type" value="Genomic_DNA"/>
</dbReference>
<feature type="transmembrane region" description="Helical" evidence="7">
    <location>
        <begin position="84"/>
        <end position="107"/>
    </location>
</feature>
<comment type="caution">
    <text evidence="8">The sequence shown here is derived from an EMBL/GenBank/DDBJ whole genome shotgun (WGS) entry which is preliminary data.</text>
</comment>
<keyword evidence="8" id="KW-0547">Nucleotide-binding</keyword>
<dbReference type="STRING" id="1793.AWC04_04775"/>
<dbReference type="Gene3D" id="1.10.3720.10">
    <property type="entry name" value="MetI-like"/>
    <property type="match status" value="1"/>
</dbReference>
<dbReference type="Proteomes" id="UP000193484">
    <property type="component" value="Unassembled WGS sequence"/>
</dbReference>
<evidence type="ECO:0000256" key="2">
    <source>
        <dbReference type="ARBA" id="ARBA00022448"/>
    </source>
</evidence>
<dbReference type="AlphaFoldDB" id="A0A1X1RI43"/>
<keyword evidence="2 7" id="KW-0813">Transport</keyword>
<evidence type="ECO:0000256" key="6">
    <source>
        <dbReference type="ARBA" id="ARBA00023136"/>
    </source>
</evidence>
<proteinExistence type="inferred from homology"/>
<dbReference type="PANTHER" id="PTHR30450">
    <property type="entry name" value="ABC TRANSPORTER PERMEASE"/>
    <property type="match status" value="1"/>
</dbReference>
<keyword evidence="5 7" id="KW-1133">Transmembrane helix</keyword>
<evidence type="ECO:0000256" key="7">
    <source>
        <dbReference type="RuleBase" id="RU363032"/>
    </source>
</evidence>
<gene>
    <name evidence="8" type="ORF">AWC04_04775</name>
</gene>
<dbReference type="InterPro" id="IPR000515">
    <property type="entry name" value="MetI-like"/>
</dbReference>
<feature type="transmembrane region" description="Helical" evidence="7">
    <location>
        <begin position="20"/>
        <end position="42"/>
    </location>
</feature>
<evidence type="ECO:0000256" key="1">
    <source>
        <dbReference type="ARBA" id="ARBA00004651"/>
    </source>
</evidence>
<feature type="transmembrane region" description="Helical" evidence="7">
    <location>
        <begin position="190"/>
        <end position="214"/>
    </location>
</feature>
<dbReference type="RefSeq" id="WP_085093608.1">
    <property type="nucleotide sequence ID" value="NZ_AP022603.1"/>
</dbReference>
<comment type="subcellular location">
    <subcellularLocation>
        <location evidence="1 7">Cell membrane</location>
        <topology evidence="1 7">Multi-pass membrane protein</topology>
    </subcellularLocation>
</comment>
<keyword evidence="6 7" id="KW-0472">Membrane</keyword>
<dbReference type="SUPFAM" id="SSF161098">
    <property type="entry name" value="MetI-like"/>
    <property type="match status" value="1"/>
</dbReference>